<organism evidence="1 2">
    <name type="scientific">Eretmocerus hayati</name>
    <dbReference type="NCBI Taxonomy" id="131215"/>
    <lineage>
        <taxon>Eukaryota</taxon>
        <taxon>Metazoa</taxon>
        <taxon>Ecdysozoa</taxon>
        <taxon>Arthropoda</taxon>
        <taxon>Hexapoda</taxon>
        <taxon>Insecta</taxon>
        <taxon>Pterygota</taxon>
        <taxon>Neoptera</taxon>
        <taxon>Endopterygota</taxon>
        <taxon>Hymenoptera</taxon>
        <taxon>Apocrita</taxon>
        <taxon>Proctotrupomorpha</taxon>
        <taxon>Chalcidoidea</taxon>
        <taxon>Aphelinidae</taxon>
        <taxon>Aphelininae</taxon>
        <taxon>Eretmocerus</taxon>
    </lineage>
</organism>
<evidence type="ECO:0000313" key="2">
    <source>
        <dbReference type="Proteomes" id="UP001239111"/>
    </source>
</evidence>
<dbReference type="Proteomes" id="UP001239111">
    <property type="component" value="Chromosome 2"/>
</dbReference>
<evidence type="ECO:0000313" key="1">
    <source>
        <dbReference type="EMBL" id="KAJ8677556.1"/>
    </source>
</evidence>
<dbReference type="EMBL" id="CM056742">
    <property type="protein sequence ID" value="KAJ8677556.1"/>
    <property type="molecule type" value="Genomic_DNA"/>
</dbReference>
<proteinExistence type="predicted"/>
<reference evidence="1" key="1">
    <citation type="submission" date="2023-04" db="EMBL/GenBank/DDBJ databases">
        <title>A chromosome-level genome assembly of the parasitoid wasp Eretmocerus hayati.</title>
        <authorList>
            <person name="Zhong Y."/>
            <person name="Liu S."/>
            <person name="Liu Y."/>
        </authorList>
    </citation>
    <scope>NUCLEOTIDE SEQUENCE</scope>
    <source>
        <strain evidence="1">ZJU_SS_LIU_2023</strain>
    </source>
</reference>
<keyword evidence="2" id="KW-1185">Reference proteome</keyword>
<sequence length="148" mass="15971">MTNLTSVHKDCSVDGFCGCHENRCTSNGEKSDGSRSSGCDDNDESDFSEDECDESKDDEFSDCEAEDFDSQDGSDEFLDSSANEPPYAGAPLTAAGGIMSILAIRKNPQQVEDAIGTALFLFKLFDKNTKRVESLSKMQGGDANLPFP</sequence>
<name>A0ACC2P2A8_9HYME</name>
<comment type="caution">
    <text evidence="1">The sequence shown here is derived from an EMBL/GenBank/DDBJ whole genome shotgun (WGS) entry which is preliminary data.</text>
</comment>
<gene>
    <name evidence="1" type="ORF">QAD02_013343</name>
</gene>
<accession>A0ACC2P2A8</accession>
<protein>
    <submittedName>
        <fullName evidence="1">Uncharacterized protein</fullName>
    </submittedName>
</protein>